<evidence type="ECO:0000313" key="1">
    <source>
        <dbReference type="EMBL" id="MPA56728.1"/>
    </source>
</evidence>
<protein>
    <recommendedName>
        <fullName evidence="2">Condensation domain-containing protein</fullName>
    </recommendedName>
</protein>
<dbReference type="PANTHER" id="PTHR34375:SF2">
    <property type="entry name" value="GATA ZINC FINGER PROTEIN"/>
    <property type="match status" value="1"/>
</dbReference>
<accession>A0A5B7AL65</accession>
<gene>
    <name evidence="1" type="ORF">Din_026169</name>
</gene>
<reference evidence="1" key="1">
    <citation type="submission" date="2019-08" db="EMBL/GenBank/DDBJ databases">
        <title>Reference gene set and small RNA set construction with multiple tissues from Davidia involucrata Baill.</title>
        <authorList>
            <person name="Yang H."/>
            <person name="Zhou C."/>
            <person name="Li G."/>
            <person name="Wang J."/>
            <person name="Gao P."/>
            <person name="Wang M."/>
            <person name="Wang R."/>
            <person name="Zhao Y."/>
        </authorList>
    </citation>
    <scope>NUCLEOTIDE SEQUENCE</scope>
    <source>
        <tissue evidence="1">Mixed with DoveR01_LX</tissue>
    </source>
</reference>
<evidence type="ECO:0008006" key="2">
    <source>
        <dbReference type="Google" id="ProtNLM"/>
    </source>
</evidence>
<sequence>MGSSCQTKCGKELILPNYCRGREPFPYIYIHIYLYHRISLPPFSLSLSKRSLCMSEQQNLDPQQAVEPKGRPVGGTEYSWCKAVPSGTGITVLALLLSKPPDLSFLHNALHKLQNTHPILRSKLHSDTTANTYSYITTPNPHLQIQPFDLSSTSHILQNLSNPNNSSVSPFHLIVEHELNRNTWYSPDRSSNTDTDVFFASVYTLSDDKWVAALRLHTSACDRTAAVSLLRELLCLMGERDGEGIQRELENEVEVSLGIEDCIPSGKANKPFWARGVDMIGYSLNSLRLANLNFRDVDSPRSSEVVRLKMNSDDTDRILSGCKSRGIKLCGALAAAGLIAAHSSKSLADGQWEKYAVVTLTDCRSILDPVLSSHHLGFYHSAILNTHDIKAGEELWELANRTYMSFANAKNSNKHFSDMADINFLMCKAIDNPGLTPSSSLRTSFISVFEDPVIDHSDESQRDIGVEDYMGCASVHGVGPSIAIFDTVRDGQLDCACVYPSPLHSREQMEELVHEMKRVLVDGIACVETES</sequence>
<dbReference type="EMBL" id="GHES01026169">
    <property type="protein sequence ID" value="MPA56728.1"/>
    <property type="molecule type" value="Transcribed_RNA"/>
</dbReference>
<dbReference type="Gene3D" id="3.30.559.10">
    <property type="entry name" value="Chloramphenicol acetyltransferase-like domain"/>
    <property type="match status" value="1"/>
</dbReference>
<dbReference type="AlphaFoldDB" id="A0A5B7AL65"/>
<name>A0A5B7AL65_DAVIN</name>
<proteinExistence type="predicted"/>
<organism evidence="1">
    <name type="scientific">Davidia involucrata</name>
    <name type="common">Dove tree</name>
    <dbReference type="NCBI Taxonomy" id="16924"/>
    <lineage>
        <taxon>Eukaryota</taxon>
        <taxon>Viridiplantae</taxon>
        <taxon>Streptophyta</taxon>
        <taxon>Embryophyta</taxon>
        <taxon>Tracheophyta</taxon>
        <taxon>Spermatophyta</taxon>
        <taxon>Magnoliopsida</taxon>
        <taxon>eudicotyledons</taxon>
        <taxon>Gunneridae</taxon>
        <taxon>Pentapetalae</taxon>
        <taxon>asterids</taxon>
        <taxon>Cornales</taxon>
        <taxon>Nyssaceae</taxon>
        <taxon>Davidia</taxon>
    </lineage>
</organism>
<dbReference type="SUPFAM" id="SSF52777">
    <property type="entry name" value="CoA-dependent acyltransferases"/>
    <property type="match status" value="2"/>
</dbReference>
<dbReference type="PANTHER" id="PTHR34375">
    <property type="entry name" value="GATA ZINC FINGER PROTEIN-RELATED"/>
    <property type="match status" value="1"/>
</dbReference>
<dbReference type="Gene3D" id="3.30.559.30">
    <property type="entry name" value="Nonribosomal peptide synthetase, condensation domain"/>
    <property type="match status" value="1"/>
</dbReference>
<dbReference type="InterPro" id="IPR023213">
    <property type="entry name" value="CAT-like_dom_sf"/>
</dbReference>